<feature type="compositionally biased region" description="Low complexity" evidence="1">
    <location>
        <begin position="581"/>
        <end position="592"/>
    </location>
</feature>
<feature type="compositionally biased region" description="Basic and acidic residues" evidence="1">
    <location>
        <begin position="857"/>
        <end position="866"/>
    </location>
</feature>
<proteinExistence type="predicted"/>
<dbReference type="STRING" id="644352.J3NWD8"/>
<dbReference type="Pfam" id="PF15410">
    <property type="entry name" value="PH_9"/>
    <property type="match status" value="1"/>
</dbReference>
<feature type="compositionally biased region" description="Basic residues" evidence="1">
    <location>
        <begin position="611"/>
        <end position="625"/>
    </location>
</feature>
<dbReference type="InterPro" id="IPR035999">
    <property type="entry name" value="Sec7_dom_sf"/>
</dbReference>
<dbReference type="EMBL" id="GL385397">
    <property type="protein sequence ID" value="EJT75670.1"/>
    <property type="molecule type" value="Genomic_DNA"/>
</dbReference>
<dbReference type="InterPro" id="IPR000904">
    <property type="entry name" value="Sec7_dom"/>
</dbReference>
<dbReference type="SMART" id="SM00222">
    <property type="entry name" value="Sec7"/>
    <property type="match status" value="1"/>
</dbReference>
<feature type="compositionally biased region" description="Basic and acidic residues" evidence="1">
    <location>
        <begin position="37"/>
        <end position="50"/>
    </location>
</feature>
<feature type="compositionally biased region" description="Low complexity" evidence="1">
    <location>
        <begin position="250"/>
        <end position="263"/>
    </location>
</feature>
<dbReference type="PANTHER" id="PTHR10663">
    <property type="entry name" value="GUANYL-NUCLEOTIDE EXCHANGE FACTOR"/>
    <property type="match status" value="1"/>
</dbReference>
<dbReference type="SUPFAM" id="SSF48425">
    <property type="entry name" value="Sec7 domain"/>
    <property type="match status" value="1"/>
</dbReference>
<dbReference type="GO" id="GO:0005085">
    <property type="term" value="F:guanyl-nucleotide exchange factor activity"/>
    <property type="evidence" value="ECO:0007669"/>
    <property type="project" value="InterPro"/>
</dbReference>
<name>J3NWD8_GAET3</name>
<reference evidence="4" key="4">
    <citation type="journal article" date="2015" name="G3 (Bethesda)">
        <title>Genome sequences of three phytopathogenic species of the Magnaporthaceae family of fungi.</title>
        <authorList>
            <person name="Okagaki L.H."/>
            <person name="Nunes C.C."/>
            <person name="Sailsbery J."/>
            <person name="Clay B."/>
            <person name="Brown D."/>
            <person name="John T."/>
            <person name="Oh Y."/>
            <person name="Young N."/>
            <person name="Fitzgerald M."/>
            <person name="Haas B.J."/>
            <person name="Zeng Q."/>
            <person name="Young S."/>
            <person name="Adiconis X."/>
            <person name="Fan L."/>
            <person name="Levin J.Z."/>
            <person name="Mitchell T.K."/>
            <person name="Okubara P.A."/>
            <person name="Farman M.L."/>
            <person name="Kohn L.M."/>
            <person name="Birren B."/>
            <person name="Ma L.-J."/>
            <person name="Dean R.A."/>
        </authorList>
    </citation>
    <scope>NUCLEOTIDE SEQUENCE</scope>
    <source>
        <strain evidence="4">R3-111a-1</strain>
    </source>
</reference>
<feature type="compositionally biased region" description="Low complexity" evidence="1">
    <location>
        <begin position="725"/>
        <end position="734"/>
    </location>
</feature>
<evidence type="ECO:0000313" key="5">
    <source>
        <dbReference type="Proteomes" id="UP000006039"/>
    </source>
</evidence>
<gene>
    <name evidence="4" type="primary">20346060</name>
    <name evidence="3" type="ORF">GGTG_05602</name>
</gene>
<dbReference type="Pfam" id="PF01369">
    <property type="entry name" value="Sec7"/>
    <property type="match status" value="1"/>
</dbReference>
<dbReference type="Gene3D" id="1.10.1000.11">
    <property type="entry name" value="Arf Nucleotide-binding Site Opener,domain 2"/>
    <property type="match status" value="1"/>
</dbReference>
<reference evidence="5" key="1">
    <citation type="submission" date="2010-07" db="EMBL/GenBank/DDBJ databases">
        <title>The genome sequence of Gaeumannomyces graminis var. tritici strain R3-111a-1.</title>
        <authorList>
            <consortium name="The Broad Institute Genome Sequencing Platform"/>
            <person name="Ma L.-J."/>
            <person name="Dead R."/>
            <person name="Young S."/>
            <person name="Zeng Q."/>
            <person name="Koehrsen M."/>
            <person name="Alvarado L."/>
            <person name="Berlin A."/>
            <person name="Chapman S.B."/>
            <person name="Chen Z."/>
            <person name="Freedman E."/>
            <person name="Gellesch M."/>
            <person name="Goldberg J."/>
            <person name="Griggs A."/>
            <person name="Gujja S."/>
            <person name="Heilman E.R."/>
            <person name="Heiman D."/>
            <person name="Hepburn T."/>
            <person name="Howarth C."/>
            <person name="Jen D."/>
            <person name="Larson L."/>
            <person name="Mehta T."/>
            <person name="Neiman D."/>
            <person name="Pearson M."/>
            <person name="Roberts A."/>
            <person name="Saif S."/>
            <person name="Shea T."/>
            <person name="Shenoy N."/>
            <person name="Sisk P."/>
            <person name="Stolte C."/>
            <person name="Sykes S."/>
            <person name="Walk T."/>
            <person name="White J."/>
            <person name="Yandava C."/>
            <person name="Haas B."/>
            <person name="Nusbaum C."/>
            <person name="Birren B."/>
        </authorList>
    </citation>
    <scope>NUCLEOTIDE SEQUENCE [LARGE SCALE GENOMIC DNA]</scope>
    <source>
        <strain evidence="5">R3-111a-1</strain>
    </source>
</reference>
<feature type="compositionally biased region" description="Polar residues" evidence="1">
    <location>
        <begin position="1173"/>
        <end position="1184"/>
    </location>
</feature>
<feature type="compositionally biased region" description="Basic and acidic residues" evidence="1">
    <location>
        <begin position="804"/>
        <end position="824"/>
    </location>
</feature>
<feature type="region of interest" description="Disordered" evidence="1">
    <location>
        <begin position="1481"/>
        <end position="1517"/>
    </location>
</feature>
<feature type="region of interest" description="Disordered" evidence="1">
    <location>
        <begin position="839"/>
        <end position="887"/>
    </location>
</feature>
<feature type="compositionally biased region" description="Pro residues" evidence="1">
    <location>
        <begin position="629"/>
        <end position="638"/>
    </location>
</feature>
<evidence type="ECO:0000259" key="2">
    <source>
        <dbReference type="PROSITE" id="PS50190"/>
    </source>
</evidence>
<feature type="compositionally biased region" description="Polar residues" evidence="1">
    <location>
        <begin position="270"/>
        <end position="287"/>
    </location>
</feature>
<dbReference type="eggNOG" id="KOG0929">
    <property type="taxonomic scope" value="Eukaryota"/>
</dbReference>
<dbReference type="InterPro" id="IPR041681">
    <property type="entry name" value="PH_9"/>
</dbReference>
<reference evidence="3" key="2">
    <citation type="submission" date="2010-07" db="EMBL/GenBank/DDBJ databases">
        <authorList>
            <consortium name="The Broad Institute Genome Sequencing Platform"/>
            <consortium name="Broad Institute Genome Sequencing Center for Infectious Disease"/>
            <person name="Ma L.-J."/>
            <person name="Dead R."/>
            <person name="Young S."/>
            <person name="Zeng Q."/>
            <person name="Koehrsen M."/>
            <person name="Alvarado L."/>
            <person name="Berlin A."/>
            <person name="Chapman S.B."/>
            <person name="Chen Z."/>
            <person name="Freedman E."/>
            <person name="Gellesch M."/>
            <person name="Goldberg J."/>
            <person name="Griggs A."/>
            <person name="Gujja S."/>
            <person name="Heilman E.R."/>
            <person name="Heiman D."/>
            <person name="Hepburn T."/>
            <person name="Howarth C."/>
            <person name="Jen D."/>
            <person name="Larson L."/>
            <person name="Mehta T."/>
            <person name="Neiman D."/>
            <person name="Pearson M."/>
            <person name="Roberts A."/>
            <person name="Saif S."/>
            <person name="Shea T."/>
            <person name="Shenoy N."/>
            <person name="Sisk P."/>
            <person name="Stolte C."/>
            <person name="Sykes S."/>
            <person name="Walk T."/>
            <person name="White J."/>
            <person name="Yandava C."/>
            <person name="Haas B."/>
            <person name="Nusbaum C."/>
            <person name="Birren B."/>
        </authorList>
    </citation>
    <scope>NUCLEOTIDE SEQUENCE</scope>
    <source>
        <strain evidence="3">R3-111a-1</strain>
    </source>
</reference>
<dbReference type="Gene3D" id="2.30.29.30">
    <property type="entry name" value="Pleckstrin-homology domain (PH domain)/Phosphotyrosine-binding domain (PTB)"/>
    <property type="match status" value="1"/>
</dbReference>
<dbReference type="Proteomes" id="UP000006039">
    <property type="component" value="Unassembled WGS sequence"/>
</dbReference>
<dbReference type="OrthoDB" id="2157641at2759"/>
<feature type="domain" description="SEC7" evidence="2">
    <location>
        <begin position="864"/>
        <end position="1036"/>
    </location>
</feature>
<sequence length="1700" mass="181315">MQRRRRPDLEISVVPAPRFATATGTVAIKTTTSGQDCSRDTSSHRAEKHSLRSRHRSREKHALDLDWDLDWDHDQDQHLLGLPHHQHSQPRQAQRASLAITTPALAPRQQTQPPAAQGDLSAKHATGAFLDDKTPTTLDETLDTIPGLTLAAMSAHGASDGNANPMPPKDDAAPGASTLAGAPPNNPPRGPSSRADVRMSHDLSMSPRNVTRDSLVTNMLLSLDQLSMSIPSPPRPQYNDEAAASPDIARVPPTRTTTMTGRPSGAGHQYSYSSDLDTDAETSSRASAQYARGHRSNSGSNFHSTLGRINSLREPGQRSQPATPRAAHSRGRKGSKSSSVNSMDAGYPYVPGGNHQRWANGFSNGSPSGFSPPQAQQPPRLPDSQPTTGWQLDFSDSFFSNTAAINNKTSSSAAMDGDDFDSAPTPTIPAGPRRLTTAPSMPSFPTAGVRTQSITTSSGAPKPQPDPERKRSTRSSRSATVGRSQSRTATRDVPPMPDSTAFDPDSAPAPSIGYEKRKEQLAQAGRANNTAPTPAPQPKEKLGFFRRVFGSRRDSNPNSNSSATADSQTGKQANNAQQTEASSQARAAKAQSTPPSRDSSHSTHGGTTHGTLHKKTSAFFRRQKKVQNEPPPPPPPVPQSILDAAADATPVAPPPKLHSPSSNPAASPGLTRALEPYLASSNGSDGPARTPRHDYPAAQRATADAAYGSPKKPKGPLDLDPPRSPRASAAPAARTESKPSPPTEQQHHEATPRKLRAAAGVLAKRSSASRISGTPTRQAPEPPAAIARTGSFLNCDSSDTESEGESRTPVRLDSSTRRVRERRSTKDAIRLVLPLEGSVLEGGSMGSRSATSLPSVKVDEPDSPDKRARKMGSNHTTTPIDEPGGFVIGDPTEDERQKAQKIYDGNEDFIQKEKAAAWMGEEGPVRQRTLQAYMSLFDFAGRSIVSSLRDICARLILKAETQQVDRILASFAKRWCECNPKHGFKAIDVVHTICYSIMLLNTDLHMADIEQKMTRSQFVKNTIGTIRQALTDTAPDAFGRQSILPGKGGLSPEDAQDPMELEKPVNSFRQSFLGGLTAAPTASTEADECGPLVKTPFEGTLRAWEGQIETVLKDTYASIRDKRLPLFGADLTPQLQPSANLSVIGLLKRSPSVLSKAPSESQASIRGRVPSGTDASRLSSLRWTSKSRSRARGAPGAPFGTNGFSSSRTSFDDGGSIWSPTVSSATRSRYSLGRTQTSMSIDSIGSGYTANFPQSIGFANALSQAIIREDAIGAAGAASLLSGVSGEEANSTAKPLLEDESLELAGPPWVKEGRVIHKHHLDGIDKRAKDRNWSEVFAVVQKGSFSLFSFAPNKSLGKKSRGRVGGKGAVVVGGGNWQDNATNLATFSLKQTLASALPPPGYSSSRPHVWALSLPTGAVHLFQVSTPETSQEFVTTVNYWSARLSTHPLVGGISNIEYGWGDDIVHNPLVTAITEATMGKEADGGPITAQTSRPSSAAAVTRGHRTTGSMHSRAGSFHSGSLDFVRARSGSVQSAGAVMDLGNILVENPAESGSPTPTGRRGPRSSSSFSSTIGPFGGSISAGVGGPGRGKLPGDRIHIAEWRPPAQSLRASTQGEAEQLSTLSAYVASIEEELRKHNALRSPMLLAFSPRSNNASRAMGNWQRKSEYLLRESVKYRTYVDALQAAAVRKDEVYGERKEE</sequence>
<dbReference type="GO" id="GO:0032012">
    <property type="term" value="P:regulation of ARF protein signal transduction"/>
    <property type="evidence" value="ECO:0007669"/>
    <property type="project" value="InterPro"/>
</dbReference>
<dbReference type="InterPro" id="IPR011993">
    <property type="entry name" value="PH-like_dom_sf"/>
</dbReference>
<dbReference type="PANTHER" id="PTHR10663:SF373">
    <property type="entry name" value="PH AND SEC7 DOMAIN-CONTAINING PROTEIN C11E3.11C"/>
    <property type="match status" value="1"/>
</dbReference>
<feature type="region of interest" description="Disordered" evidence="1">
    <location>
        <begin position="156"/>
        <end position="197"/>
    </location>
</feature>
<dbReference type="VEuPathDB" id="FungiDB:GGTG_05602"/>
<feature type="region of interest" description="Disordered" evidence="1">
    <location>
        <begin position="227"/>
        <end position="394"/>
    </location>
</feature>
<dbReference type="RefSeq" id="XP_009221670.1">
    <property type="nucleotide sequence ID" value="XM_009223406.1"/>
</dbReference>
<feature type="region of interest" description="Disordered" evidence="1">
    <location>
        <begin position="410"/>
        <end position="824"/>
    </location>
</feature>
<feature type="compositionally biased region" description="Low complexity" evidence="1">
    <location>
        <begin position="475"/>
        <end position="484"/>
    </location>
</feature>
<reference evidence="4" key="5">
    <citation type="submission" date="2018-04" db="UniProtKB">
        <authorList>
            <consortium name="EnsemblFungi"/>
        </authorList>
    </citation>
    <scope>IDENTIFICATION</scope>
    <source>
        <strain evidence="4">R3-111a-1</strain>
    </source>
</reference>
<dbReference type="EnsemblFungi" id="EJT75670">
    <property type="protein sequence ID" value="EJT75670"/>
    <property type="gene ID" value="GGTG_05602"/>
</dbReference>
<dbReference type="InterPro" id="IPR023394">
    <property type="entry name" value="Sec7_C_sf"/>
</dbReference>
<dbReference type="SUPFAM" id="SSF50729">
    <property type="entry name" value="PH domain-like"/>
    <property type="match status" value="1"/>
</dbReference>
<dbReference type="HOGENOM" id="CLU_001772_0_0_1"/>
<feature type="region of interest" description="Disordered" evidence="1">
    <location>
        <begin position="1155"/>
        <end position="1207"/>
    </location>
</feature>
<protein>
    <submittedName>
        <fullName evidence="3">Sec7 domain-containing protein</fullName>
    </submittedName>
</protein>
<feature type="region of interest" description="Disordered" evidence="1">
    <location>
        <begin position="24"/>
        <end position="59"/>
    </location>
</feature>
<evidence type="ECO:0000256" key="1">
    <source>
        <dbReference type="SAM" id="MobiDB-lite"/>
    </source>
</evidence>
<accession>J3NWD8</accession>
<reference evidence="3" key="3">
    <citation type="submission" date="2010-09" db="EMBL/GenBank/DDBJ databases">
        <title>Annotation of Gaeumannomyces graminis var. tritici R3-111a-1.</title>
        <authorList>
            <consortium name="The Broad Institute Genome Sequencing Platform"/>
            <person name="Ma L.-J."/>
            <person name="Dead R."/>
            <person name="Young S.K."/>
            <person name="Zeng Q."/>
            <person name="Gargeya S."/>
            <person name="Fitzgerald M."/>
            <person name="Haas B."/>
            <person name="Abouelleil A."/>
            <person name="Alvarado L."/>
            <person name="Arachchi H.M."/>
            <person name="Berlin A."/>
            <person name="Brown A."/>
            <person name="Chapman S.B."/>
            <person name="Chen Z."/>
            <person name="Dunbar C."/>
            <person name="Freedman E."/>
            <person name="Gearin G."/>
            <person name="Gellesch M."/>
            <person name="Goldberg J."/>
            <person name="Griggs A."/>
            <person name="Gujja S."/>
            <person name="Heiman D."/>
            <person name="Howarth C."/>
            <person name="Larson L."/>
            <person name="Lui A."/>
            <person name="MacDonald P.J.P."/>
            <person name="Mehta T."/>
            <person name="Montmayeur A."/>
            <person name="Murphy C."/>
            <person name="Neiman D."/>
            <person name="Pearson M."/>
            <person name="Priest M."/>
            <person name="Roberts A."/>
            <person name="Saif S."/>
            <person name="Shea T."/>
            <person name="Shenoy N."/>
            <person name="Sisk P."/>
            <person name="Stolte C."/>
            <person name="Sykes S."/>
            <person name="Yandava C."/>
            <person name="Wortman J."/>
            <person name="Nusbaum C."/>
            <person name="Birren B."/>
        </authorList>
    </citation>
    <scope>NUCLEOTIDE SEQUENCE</scope>
    <source>
        <strain evidence="3">R3-111a-1</strain>
    </source>
</reference>
<feature type="compositionally biased region" description="Polar residues" evidence="1">
    <location>
        <begin position="449"/>
        <end position="459"/>
    </location>
</feature>
<organism evidence="3">
    <name type="scientific">Gaeumannomyces tritici (strain R3-111a-1)</name>
    <name type="common">Wheat and barley take-all root rot fungus</name>
    <name type="synonym">Gaeumannomyces graminis var. tritici</name>
    <dbReference type="NCBI Taxonomy" id="644352"/>
    <lineage>
        <taxon>Eukaryota</taxon>
        <taxon>Fungi</taxon>
        <taxon>Dikarya</taxon>
        <taxon>Ascomycota</taxon>
        <taxon>Pezizomycotina</taxon>
        <taxon>Sordariomycetes</taxon>
        <taxon>Sordariomycetidae</taxon>
        <taxon>Magnaporthales</taxon>
        <taxon>Magnaporthaceae</taxon>
        <taxon>Gaeumannomyces</taxon>
    </lineage>
</organism>
<feature type="compositionally biased region" description="Low complexity" evidence="1">
    <location>
        <begin position="360"/>
        <end position="373"/>
    </location>
</feature>
<dbReference type="PROSITE" id="PS50190">
    <property type="entry name" value="SEC7"/>
    <property type="match status" value="1"/>
</dbReference>
<evidence type="ECO:0000313" key="4">
    <source>
        <dbReference type="EnsemblFungi" id="EJT75670"/>
    </source>
</evidence>
<feature type="compositionally biased region" description="Polar residues" evidence="1">
    <location>
        <begin position="766"/>
        <end position="777"/>
    </location>
</feature>
<evidence type="ECO:0000313" key="3">
    <source>
        <dbReference type="EMBL" id="EJT75670.1"/>
    </source>
</evidence>
<feature type="compositionally biased region" description="Polar residues" evidence="1">
    <location>
        <begin position="563"/>
        <end position="580"/>
    </location>
</feature>
<keyword evidence="5" id="KW-1185">Reference proteome</keyword>
<feature type="compositionally biased region" description="Low complexity" evidence="1">
    <location>
        <begin position="1552"/>
        <end position="1582"/>
    </location>
</feature>
<feature type="compositionally biased region" description="Polar residues" evidence="1">
    <location>
        <begin position="296"/>
        <end position="308"/>
    </location>
</feature>
<dbReference type="GeneID" id="20346060"/>
<feature type="region of interest" description="Disordered" evidence="1">
    <location>
        <begin position="1547"/>
        <end position="1595"/>
    </location>
</feature>